<organism evidence="2 3">
    <name type="scientific">Strigamia maritima</name>
    <name type="common">European centipede</name>
    <name type="synonym">Geophilus maritimus</name>
    <dbReference type="NCBI Taxonomy" id="126957"/>
    <lineage>
        <taxon>Eukaryota</taxon>
        <taxon>Metazoa</taxon>
        <taxon>Ecdysozoa</taxon>
        <taxon>Arthropoda</taxon>
        <taxon>Myriapoda</taxon>
        <taxon>Chilopoda</taxon>
        <taxon>Pleurostigmophora</taxon>
        <taxon>Geophilomorpha</taxon>
        <taxon>Linotaeniidae</taxon>
        <taxon>Strigamia</taxon>
    </lineage>
</organism>
<accession>T1IMV8</accession>
<reference evidence="2" key="2">
    <citation type="submission" date="2015-02" db="UniProtKB">
        <authorList>
            <consortium name="EnsemblMetazoa"/>
        </authorList>
    </citation>
    <scope>IDENTIFICATION</scope>
</reference>
<evidence type="ECO:0000313" key="2">
    <source>
        <dbReference type="EnsemblMetazoa" id="SMAR002323-PA"/>
    </source>
</evidence>
<dbReference type="HOGENOM" id="CLU_2148994_0_0_1"/>
<keyword evidence="3" id="KW-1185">Reference proteome</keyword>
<evidence type="ECO:0000313" key="3">
    <source>
        <dbReference type="Proteomes" id="UP000014500"/>
    </source>
</evidence>
<sequence>MGQAMQKLIITKGRRGDYSSHREEKEGRTSGLGHSRGNLETCIAINSKELNSRAKKSIRRLSLQDDAKLGGVLTHDGKIGGFQNTECTVEARAGRPLSFKAQERGLPAVSSS</sequence>
<proteinExistence type="predicted"/>
<reference evidence="3" key="1">
    <citation type="submission" date="2011-05" db="EMBL/GenBank/DDBJ databases">
        <authorList>
            <person name="Richards S.R."/>
            <person name="Qu J."/>
            <person name="Jiang H."/>
            <person name="Jhangiani S.N."/>
            <person name="Agravi P."/>
            <person name="Goodspeed R."/>
            <person name="Gross S."/>
            <person name="Mandapat C."/>
            <person name="Jackson L."/>
            <person name="Mathew T."/>
            <person name="Pu L."/>
            <person name="Thornton R."/>
            <person name="Saada N."/>
            <person name="Wilczek-Boney K.B."/>
            <person name="Lee S."/>
            <person name="Kovar C."/>
            <person name="Wu Y."/>
            <person name="Scherer S.E."/>
            <person name="Worley K.C."/>
            <person name="Muzny D.M."/>
            <person name="Gibbs R."/>
        </authorList>
    </citation>
    <scope>NUCLEOTIDE SEQUENCE</scope>
    <source>
        <strain evidence="3">Brora</strain>
    </source>
</reference>
<evidence type="ECO:0000256" key="1">
    <source>
        <dbReference type="SAM" id="MobiDB-lite"/>
    </source>
</evidence>
<protein>
    <submittedName>
        <fullName evidence="2">Uncharacterized protein</fullName>
    </submittedName>
</protein>
<dbReference type="Proteomes" id="UP000014500">
    <property type="component" value="Unassembled WGS sequence"/>
</dbReference>
<feature type="compositionally biased region" description="Basic and acidic residues" evidence="1">
    <location>
        <begin position="14"/>
        <end position="28"/>
    </location>
</feature>
<dbReference type="EMBL" id="JH431096">
    <property type="status" value="NOT_ANNOTATED_CDS"/>
    <property type="molecule type" value="Genomic_DNA"/>
</dbReference>
<dbReference type="EnsemblMetazoa" id="SMAR002323-RA">
    <property type="protein sequence ID" value="SMAR002323-PA"/>
    <property type="gene ID" value="SMAR002323"/>
</dbReference>
<dbReference type="AlphaFoldDB" id="T1IMV8"/>
<feature type="region of interest" description="Disordered" evidence="1">
    <location>
        <begin position="1"/>
        <end position="36"/>
    </location>
</feature>
<name>T1IMV8_STRMM</name>